<feature type="region of interest" description="Disordered" evidence="1">
    <location>
        <begin position="1"/>
        <end position="53"/>
    </location>
</feature>
<dbReference type="Pfam" id="PF12836">
    <property type="entry name" value="HHH_3"/>
    <property type="match status" value="1"/>
</dbReference>
<dbReference type="AlphaFoldDB" id="A0A540WF20"/>
<feature type="domain" description="Helix-hairpin-helix DNA-binding motif class 1" evidence="3">
    <location>
        <begin position="260"/>
        <end position="279"/>
    </location>
</feature>
<dbReference type="Gene3D" id="1.10.150.320">
    <property type="entry name" value="Photosystem II 12 kDa extrinsic protein"/>
    <property type="match status" value="1"/>
</dbReference>
<dbReference type="SMART" id="SM00278">
    <property type="entry name" value="HhH1"/>
    <property type="match status" value="2"/>
</dbReference>
<dbReference type="GO" id="GO:0003677">
    <property type="term" value="F:DNA binding"/>
    <property type="evidence" value="ECO:0007669"/>
    <property type="project" value="UniProtKB-KW"/>
</dbReference>
<keyword evidence="5" id="KW-1185">Reference proteome</keyword>
<protein>
    <submittedName>
        <fullName evidence="4">ComEA family DNA-binding protein</fullName>
    </submittedName>
</protein>
<dbReference type="PANTHER" id="PTHR21180:SF32">
    <property type="entry name" value="ENDONUCLEASE_EXONUCLEASE_PHOSPHATASE FAMILY DOMAIN-CONTAINING PROTEIN 1"/>
    <property type="match status" value="1"/>
</dbReference>
<dbReference type="GO" id="GO:0015627">
    <property type="term" value="C:type II protein secretion system complex"/>
    <property type="evidence" value="ECO:0007669"/>
    <property type="project" value="TreeGrafter"/>
</dbReference>
<keyword evidence="4" id="KW-0238">DNA-binding</keyword>
<dbReference type="InterPro" id="IPR051675">
    <property type="entry name" value="Endo/Exo/Phosphatase_dom_1"/>
</dbReference>
<feature type="transmembrane region" description="Helical" evidence="2">
    <location>
        <begin position="70"/>
        <end position="86"/>
    </location>
</feature>
<feature type="compositionally biased region" description="Low complexity" evidence="1">
    <location>
        <begin position="108"/>
        <end position="121"/>
    </location>
</feature>
<keyword evidence="2" id="KW-1133">Transmembrane helix</keyword>
<dbReference type="Pfam" id="PF10531">
    <property type="entry name" value="SLBB"/>
    <property type="match status" value="1"/>
</dbReference>
<proteinExistence type="predicted"/>
<dbReference type="GO" id="GO:0006281">
    <property type="term" value="P:DNA repair"/>
    <property type="evidence" value="ECO:0007669"/>
    <property type="project" value="InterPro"/>
</dbReference>
<reference evidence="4 5" key="1">
    <citation type="submission" date="2019-06" db="EMBL/GenBank/DDBJ databases">
        <title>Description of Kitasatospora acidophila sp. nov. isolated from pine grove soil, and reclassification of Streptomyces novaecaesareae to Kitasatospora novaeceasareae comb. nov.</title>
        <authorList>
            <person name="Kim M.J."/>
        </authorList>
    </citation>
    <scope>NUCLEOTIDE SEQUENCE [LARGE SCALE GENOMIC DNA]</scope>
    <source>
        <strain evidence="4 5">MMS16-CNU292</strain>
    </source>
</reference>
<dbReference type="InterPro" id="IPR010994">
    <property type="entry name" value="RuvA_2-like"/>
</dbReference>
<feature type="region of interest" description="Disordered" evidence="1">
    <location>
        <begin position="108"/>
        <end position="143"/>
    </location>
</feature>
<keyword evidence="2" id="KW-0812">Transmembrane</keyword>
<gene>
    <name evidence="4" type="ORF">E6W39_28435</name>
</gene>
<evidence type="ECO:0000313" key="4">
    <source>
        <dbReference type="EMBL" id="TQF07626.1"/>
    </source>
</evidence>
<comment type="caution">
    <text evidence="4">The sequence shown here is derived from an EMBL/GenBank/DDBJ whole genome shotgun (WGS) entry which is preliminary data.</text>
</comment>
<dbReference type="EMBL" id="VIGB01000003">
    <property type="protein sequence ID" value="TQF07626.1"/>
    <property type="molecule type" value="Genomic_DNA"/>
</dbReference>
<name>A0A540WF20_9ACTN</name>
<sequence>MPSASPASSGASARSASAASPAASALSTPSSLASPPLSRAVPAPAPSHPPRRRLRLPSALHPLLWVDRKAVLGLGVLLLLAVAYAIQHFWLGRPQPVAVPTATGKTAPSAAAAAGDTESPAQPVAPGGESADTGAAPEPSGSGQLPVVIDVAGRVVHPGVLSLPAGSRVADALRAAGGAQAGVDTDGLNLARVLVDGEQVLVGSPAPAAGNAAEPTAPKAPVSINRATQEQLDALPGIGPALARRILDFRTQHGPFRSLEQLRQISGIGGRKFAELRPLLVL</sequence>
<dbReference type="InterPro" id="IPR019554">
    <property type="entry name" value="Soluble_ligand-bd"/>
</dbReference>
<feature type="compositionally biased region" description="Low complexity" evidence="1">
    <location>
        <begin position="1"/>
        <end position="42"/>
    </location>
</feature>
<evidence type="ECO:0000259" key="3">
    <source>
        <dbReference type="SMART" id="SM00278"/>
    </source>
</evidence>
<dbReference type="InterPro" id="IPR003583">
    <property type="entry name" value="Hlx-hairpin-Hlx_DNA-bd_motif"/>
</dbReference>
<keyword evidence="2" id="KW-0472">Membrane</keyword>
<organism evidence="4 5">
    <name type="scientific">Kitasatospora acidiphila</name>
    <dbReference type="NCBI Taxonomy" id="2567942"/>
    <lineage>
        <taxon>Bacteria</taxon>
        <taxon>Bacillati</taxon>
        <taxon>Actinomycetota</taxon>
        <taxon>Actinomycetes</taxon>
        <taxon>Kitasatosporales</taxon>
        <taxon>Streptomycetaceae</taxon>
        <taxon>Kitasatospora</taxon>
    </lineage>
</organism>
<accession>A0A540WF20</accession>
<evidence type="ECO:0000256" key="2">
    <source>
        <dbReference type="SAM" id="Phobius"/>
    </source>
</evidence>
<evidence type="ECO:0000313" key="5">
    <source>
        <dbReference type="Proteomes" id="UP000319103"/>
    </source>
</evidence>
<dbReference type="GO" id="GO:0015628">
    <property type="term" value="P:protein secretion by the type II secretion system"/>
    <property type="evidence" value="ECO:0007669"/>
    <property type="project" value="TreeGrafter"/>
</dbReference>
<feature type="domain" description="Helix-hairpin-helix DNA-binding motif class 1" evidence="3">
    <location>
        <begin position="230"/>
        <end position="249"/>
    </location>
</feature>
<dbReference type="SUPFAM" id="SSF47781">
    <property type="entry name" value="RuvA domain 2-like"/>
    <property type="match status" value="1"/>
</dbReference>
<dbReference type="OrthoDB" id="9758724at2"/>
<evidence type="ECO:0000256" key="1">
    <source>
        <dbReference type="SAM" id="MobiDB-lite"/>
    </source>
</evidence>
<dbReference type="PANTHER" id="PTHR21180">
    <property type="entry name" value="ENDONUCLEASE/EXONUCLEASE/PHOSPHATASE FAMILY DOMAIN-CONTAINING PROTEIN 1"/>
    <property type="match status" value="1"/>
</dbReference>
<dbReference type="Proteomes" id="UP000319103">
    <property type="component" value="Unassembled WGS sequence"/>
</dbReference>